<organism evidence="3 4">
    <name type="scientific">Halapricum desulfuricans</name>
    <dbReference type="NCBI Taxonomy" id="2841257"/>
    <lineage>
        <taxon>Archaea</taxon>
        <taxon>Methanobacteriati</taxon>
        <taxon>Methanobacteriota</taxon>
        <taxon>Stenosarchaea group</taxon>
        <taxon>Halobacteria</taxon>
        <taxon>Halobacteriales</taxon>
        <taxon>Haloarculaceae</taxon>
        <taxon>Halapricum</taxon>
    </lineage>
</organism>
<evidence type="ECO:0000256" key="1">
    <source>
        <dbReference type="SAM" id="MobiDB-lite"/>
    </source>
</evidence>
<gene>
    <name evidence="3" type="ORF">HSEST_2108</name>
</gene>
<feature type="transmembrane region" description="Helical" evidence="2">
    <location>
        <begin position="46"/>
        <end position="67"/>
    </location>
</feature>
<keyword evidence="4" id="KW-1185">Reference proteome</keyword>
<reference evidence="3 4" key="1">
    <citation type="submission" date="2020-11" db="EMBL/GenBank/DDBJ databases">
        <title>Carbohydrate-dependent, anaerobic sulfur respiration: A novel catabolism in halophilic archaea.</title>
        <authorList>
            <person name="Sorokin D.Y."/>
            <person name="Messina E."/>
            <person name="Smedile F."/>
            <person name="La Cono V."/>
            <person name="Hallsworth J.E."/>
            <person name="Yakimov M.M."/>
        </authorList>
    </citation>
    <scope>NUCLEOTIDE SEQUENCE [LARGE SCALE GENOMIC DNA]</scope>
    <source>
        <strain evidence="3 4">HSR-Est</strain>
    </source>
</reference>
<dbReference type="Proteomes" id="UP000663292">
    <property type="component" value="Chromosome"/>
</dbReference>
<feature type="region of interest" description="Disordered" evidence="1">
    <location>
        <begin position="19"/>
        <end position="41"/>
    </location>
</feature>
<proteinExistence type="predicted"/>
<keyword evidence="2" id="KW-0472">Membrane</keyword>
<evidence type="ECO:0000313" key="4">
    <source>
        <dbReference type="Proteomes" id="UP000663292"/>
    </source>
</evidence>
<dbReference type="EMBL" id="CP064791">
    <property type="protein sequence ID" value="QSG15624.1"/>
    <property type="molecule type" value="Genomic_DNA"/>
</dbReference>
<accession>A0A897NT65</accession>
<dbReference type="RefSeq" id="WP_229120885.1">
    <property type="nucleotide sequence ID" value="NZ_CP064791.1"/>
</dbReference>
<keyword evidence="2" id="KW-1133">Transmembrane helix</keyword>
<protein>
    <submittedName>
        <fullName evidence="3">RHH/CopG DNA binding protein</fullName>
    </submittedName>
</protein>
<feature type="compositionally biased region" description="Acidic residues" evidence="1">
    <location>
        <begin position="22"/>
        <end position="34"/>
    </location>
</feature>
<evidence type="ECO:0000256" key="2">
    <source>
        <dbReference type="SAM" id="Phobius"/>
    </source>
</evidence>
<keyword evidence="2" id="KW-0812">Transmembrane</keyword>
<evidence type="ECO:0000313" key="3">
    <source>
        <dbReference type="EMBL" id="QSG15624.1"/>
    </source>
</evidence>
<name>A0A897NT65_9EURY</name>
<sequence length="78" mass="8692">MVSKITIFEPHFEHAQFGPESIDTDWEGDTETEITSDGSPDSKSRFTMILQGATAFVVLFAVLWAVLSRLLSDEPESE</sequence>
<dbReference type="AlphaFoldDB" id="A0A897NT65"/>
<dbReference type="GeneID" id="68858741"/>